<feature type="region of interest" description="Disordered" evidence="1">
    <location>
        <begin position="196"/>
        <end position="218"/>
    </location>
</feature>
<accession>A0A673Z5R1</accession>
<evidence type="ECO:0000313" key="2">
    <source>
        <dbReference type="Ensembl" id="ENSSTUP00000041975.1"/>
    </source>
</evidence>
<feature type="region of interest" description="Disordered" evidence="1">
    <location>
        <begin position="297"/>
        <end position="316"/>
    </location>
</feature>
<evidence type="ECO:0000256" key="1">
    <source>
        <dbReference type="SAM" id="MobiDB-lite"/>
    </source>
</evidence>
<proteinExistence type="predicted"/>
<reference evidence="2" key="2">
    <citation type="submission" date="2025-09" db="UniProtKB">
        <authorList>
            <consortium name="Ensembl"/>
        </authorList>
    </citation>
    <scope>IDENTIFICATION</scope>
</reference>
<sequence>GSSEGLSSPILTRRRRYLEDKGEPPKKCSYTFLALSRRSQGQSAPAGAYTRTRTRVTRMDVAAVRDLLSKQRREMDTLKLMKLLRKESRNMNSRVTQLYIDNSLELAQLEGRILNATAESLRLAARYRDLEVRYAALSAMVNSQSVLVGALEERCLQVYGRRQEQSPQGPPLVQVVPENIPVSIPRFTNEIQRDHGRAFPRDRGSQAGPAPTGSTLELQKAPQGNFSAEGPFRDCLQAQEAGHGTSGMYLLKPGEAEGPMQVGVSRAWTTEAGPSSRAGGTALSTFRNWDAYKVMMKKTKRQPKTNKPETTTAPVK</sequence>
<dbReference type="GeneTree" id="ENSGT00940000155091"/>
<dbReference type="Proteomes" id="UP000472277">
    <property type="component" value="Chromosome 31"/>
</dbReference>
<reference evidence="2" key="1">
    <citation type="submission" date="2025-08" db="UniProtKB">
        <authorList>
            <consortium name="Ensembl"/>
        </authorList>
    </citation>
    <scope>IDENTIFICATION</scope>
</reference>
<evidence type="ECO:0000313" key="3">
    <source>
        <dbReference type="Proteomes" id="UP000472277"/>
    </source>
</evidence>
<protein>
    <submittedName>
        <fullName evidence="2">Angiopoietin-like 1b</fullName>
    </submittedName>
</protein>
<dbReference type="InParanoid" id="A0A673Z5R1"/>
<dbReference type="AlphaFoldDB" id="A0A673Z5R1"/>
<name>A0A673Z5R1_SALTR</name>
<keyword evidence="3" id="KW-1185">Reference proteome</keyword>
<organism evidence="2 3">
    <name type="scientific">Salmo trutta</name>
    <name type="common">Brown trout</name>
    <dbReference type="NCBI Taxonomy" id="8032"/>
    <lineage>
        <taxon>Eukaryota</taxon>
        <taxon>Metazoa</taxon>
        <taxon>Chordata</taxon>
        <taxon>Craniata</taxon>
        <taxon>Vertebrata</taxon>
        <taxon>Euteleostomi</taxon>
        <taxon>Actinopterygii</taxon>
        <taxon>Neopterygii</taxon>
        <taxon>Teleostei</taxon>
        <taxon>Protacanthopterygii</taxon>
        <taxon>Salmoniformes</taxon>
        <taxon>Salmonidae</taxon>
        <taxon>Salmoninae</taxon>
        <taxon>Salmo</taxon>
    </lineage>
</organism>
<dbReference type="OMA" id="HIPNRQH"/>
<gene>
    <name evidence="2" type="primary">ANGPTL1</name>
</gene>
<dbReference type="Ensembl" id="ENSSTUT00000043834.1">
    <property type="protein sequence ID" value="ENSSTUP00000041975.1"/>
    <property type="gene ID" value="ENSSTUG00000017758.1"/>
</dbReference>